<protein>
    <submittedName>
        <fullName evidence="3">Uncharacterized protein</fullName>
    </submittedName>
</protein>
<dbReference type="GO" id="GO:0010329">
    <property type="term" value="F:auxin efflux transmembrane transporter activity"/>
    <property type="evidence" value="ECO:0007669"/>
    <property type="project" value="TreeGrafter"/>
</dbReference>
<feature type="compositionally biased region" description="Low complexity" evidence="2">
    <location>
        <begin position="169"/>
        <end position="186"/>
    </location>
</feature>
<accession>A0A453PKH3</accession>
<keyword evidence="4" id="KW-1185">Reference proteome</keyword>
<dbReference type="GO" id="GO:0005886">
    <property type="term" value="C:plasma membrane"/>
    <property type="evidence" value="ECO:0007669"/>
    <property type="project" value="TreeGrafter"/>
</dbReference>
<proteinExistence type="predicted"/>
<evidence type="ECO:0000256" key="1">
    <source>
        <dbReference type="ARBA" id="ARBA00022448"/>
    </source>
</evidence>
<evidence type="ECO:0000313" key="4">
    <source>
        <dbReference type="Proteomes" id="UP000015105"/>
    </source>
</evidence>
<name>A0A453PKH3_AEGTS</name>
<feature type="region of interest" description="Disordered" evidence="2">
    <location>
        <begin position="166"/>
        <end position="198"/>
    </location>
</feature>
<dbReference type="Proteomes" id="UP000015105">
    <property type="component" value="Chromosome 6D"/>
</dbReference>
<organism evidence="3 4">
    <name type="scientific">Aegilops tauschii subsp. strangulata</name>
    <name type="common">Goatgrass</name>
    <dbReference type="NCBI Taxonomy" id="200361"/>
    <lineage>
        <taxon>Eukaryota</taxon>
        <taxon>Viridiplantae</taxon>
        <taxon>Streptophyta</taxon>
        <taxon>Embryophyta</taxon>
        <taxon>Tracheophyta</taxon>
        <taxon>Spermatophyta</taxon>
        <taxon>Magnoliopsida</taxon>
        <taxon>Liliopsida</taxon>
        <taxon>Poales</taxon>
        <taxon>Poaceae</taxon>
        <taxon>BOP clade</taxon>
        <taxon>Pooideae</taxon>
        <taxon>Triticodae</taxon>
        <taxon>Triticeae</taxon>
        <taxon>Triticinae</taxon>
        <taxon>Aegilops</taxon>
    </lineage>
</organism>
<sequence length="198" mass="21340">TEQFPDTAGAIASIVVDPDVVSLDGRSNAIETEAEVKEDGKIHVTVRRSSASRSDIYSRRSMGFSSTTPRPSNLTNAEIYSLQSSRNPTPRGSSFNHTDFYSMVGRSSNFGAADAYGVRTGATPRPSNYEEDDLHMFVWSSSASPVSDVFGGGAPDYNDAAAWTEPRRGTTTTWSETTSASGTGARWSGTRRPATRRP</sequence>
<reference evidence="4" key="1">
    <citation type="journal article" date="2014" name="Science">
        <title>Ancient hybridizations among the ancestral genomes of bread wheat.</title>
        <authorList>
            <consortium name="International Wheat Genome Sequencing Consortium,"/>
            <person name="Marcussen T."/>
            <person name="Sandve S.R."/>
            <person name="Heier L."/>
            <person name="Spannagl M."/>
            <person name="Pfeifer M."/>
            <person name="Jakobsen K.S."/>
            <person name="Wulff B.B."/>
            <person name="Steuernagel B."/>
            <person name="Mayer K.F."/>
            <person name="Olsen O.A."/>
        </authorList>
    </citation>
    <scope>NUCLEOTIDE SEQUENCE [LARGE SCALE GENOMIC DNA]</scope>
    <source>
        <strain evidence="4">cv. AL8/78</strain>
    </source>
</reference>
<evidence type="ECO:0000256" key="2">
    <source>
        <dbReference type="SAM" id="MobiDB-lite"/>
    </source>
</evidence>
<reference evidence="3" key="4">
    <citation type="submission" date="2019-03" db="UniProtKB">
        <authorList>
            <consortium name="EnsemblPlants"/>
        </authorList>
    </citation>
    <scope>IDENTIFICATION</scope>
</reference>
<dbReference type="GO" id="GO:0005783">
    <property type="term" value="C:endoplasmic reticulum"/>
    <property type="evidence" value="ECO:0007669"/>
    <property type="project" value="TreeGrafter"/>
</dbReference>
<dbReference type="GO" id="GO:0009926">
    <property type="term" value="P:auxin polar transport"/>
    <property type="evidence" value="ECO:0007669"/>
    <property type="project" value="TreeGrafter"/>
</dbReference>
<dbReference type="Gramene" id="AET6Gv20762900.18">
    <property type="protein sequence ID" value="AET6Gv20762900.18"/>
    <property type="gene ID" value="AET6Gv20762900"/>
</dbReference>
<dbReference type="AlphaFoldDB" id="A0A453PKH3"/>
<reference evidence="3" key="3">
    <citation type="journal article" date="2017" name="Nature">
        <title>Genome sequence of the progenitor of the wheat D genome Aegilops tauschii.</title>
        <authorList>
            <person name="Luo M.C."/>
            <person name="Gu Y.Q."/>
            <person name="Puiu D."/>
            <person name="Wang H."/>
            <person name="Twardziok S.O."/>
            <person name="Deal K.R."/>
            <person name="Huo N."/>
            <person name="Zhu T."/>
            <person name="Wang L."/>
            <person name="Wang Y."/>
            <person name="McGuire P.E."/>
            <person name="Liu S."/>
            <person name="Long H."/>
            <person name="Ramasamy R.K."/>
            <person name="Rodriguez J.C."/>
            <person name="Van S.L."/>
            <person name="Yuan L."/>
            <person name="Wang Z."/>
            <person name="Xia Z."/>
            <person name="Xiao L."/>
            <person name="Anderson O.D."/>
            <person name="Ouyang S."/>
            <person name="Liang Y."/>
            <person name="Zimin A.V."/>
            <person name="Pertea G."/>
            <person name="Qi P."/>
            <person name="Bennetzen J.L."/>
            <person name="Dai X."/>
            <person name="Dawson M.W."/>
            <person name="Muller H.G."/>
            <person name="Kugler K."/>
            <person name="Rivarola-Duarte L."/>
            <person name="Spannagl M."/>
            <person name="Mayer K.F.X."/>
            <person name="Lu F.H."/>
            <person name="Bevan M.W."/>
            <person name="Leroy P."/>
            <person name="Li P."/>
            <person name="You F.M."/>
            <person name="Sun Q."/>
            <person name="Liu Z."/>
            <person name="Lyons E."/>
            <person name="Wicker T."/>
            <person name="Salzberg S.L."/>
            <person name="Devos K.M."/>
            <person name="Dvorak J."/>
        </authorList>
    </citation>
    <scope>NUCLEOTIDE SEQUENCE [LARGE SCALE GENOMIC DNA]</scope>
    <source>
        <strain evidence="3">cv. AL8/78</strain>
    </source>
</reference>
<reference evidence="4" key="2">
    <citation type="journal article" date="2017" name="Nat. Plants">
        <title>The Aegilops tauschii genome reveals multiple impacts of transposons.</title>
        <authorList>
            <person name="Zhao G."/>
            <person name="Zou C."/>
            <person name="Li K."/>
            <person name="Wang K."/>
            <person name="Li T."/>
            <person name="Gao L."/>
            <person name="Zhang X."/>
            <person name="Wang H."/>
            <person name="Yang Z."/>
            <person name="Liu X."/>
            <person name="Jiang W."/>
            <person name="Mao L."/>
            <person name="Kong X."/>
            <person name="Jiao Y."/>
            <person name="Jia J."/>
        </authorList>
    </citation>
    <scope>NUCLEOTIDE SEQUENCE [LARGE SCALE GENOMIC DNA]</scope>
    <source>
        <strain evidence="4">cv. AL8/78</strain>
    </source>
</reference>
<dbReference type="EnsemblPlants" id="AET6Gv20762900.18">
    <property type="protein sequence ID" value="AET6Gv20762900.18"/>
    <property type="gene ID" value="AET6Gv20762900"/>
</dbReference>
<dbReference type="PANTHER" id="PTHR31752:SF48">
    <property type="entry name" value="AUXIN EFFLUX CARRIER COMPONENT 1A"/>
    <property type="match status" value="1"/>
</dbReference>
<evidence type="ECO:0000313" key="3">
    <source>
        <dbReference type="EnsemblPlants" id="AET6Gv20762900.18"/>
    </source>
</evidence>
<dbReference type="PANTHER" id="PTHR31752">
    <property type="entry name" value="AUXIN EFFLUX CARRIER COMPONENT 1B-RELATED"/>
    <property type="match status" value="1"/>
</dbReference>
<keyword evidence="1" id="KW-0813">Transport</keyword>
<reference evidence="3" key="5">
    <citation type="journal article" date="2021" name="G3 (Bethesda)">
        <title>Aegilops tauschii genome assembly Aet v5.0 features greater sequence contiguity and improved annotation.</title>
        <authorList>
            <person name="Wang L."/>
            <person name="Zhu T."/>
            <person name="Rodriguez J.C."/>
            <person name="Deal K.R."/>
            <person name="Dubcovsky J."/>
            <person name="McGuire P.E."/>
            <person name="Lux T."/>
            <person name="Spannagl M."/>
            <person name="Mayer K.F.X."/>
            <person name="Baldrich P."/>
            <person name="Meyers B.C."/>
            <person name="Huo N."/>
            <person name="Gu Y.Q."/>
            <person name="Zhou H."/>
            <person name="Devos K.M."/>
            <person name="Bennetzen J.L."/>
            <person name="Unver T."/>
            <person name="Budak H."/>
            <person name="Gulick P.J."/>
            <person name="Galiba G."/>
            <person name="Kalapos B."/>
            <person name="Nelson D.R."/>
            <person name="Li P."/>
            <person name="You F.M."/>
            <person name="Luo M.C."/>
            <person name="Dvorak J."/>
        </authorList>
    </citation>
    <scope>NUCLEOTIDE SEQUENCE [LARGE SCALE GENOMIC DNA]</scope>
    <source>
        <strain evidence="3">cv. AL8/78</strain>
    </source>
</reference>
<dbReference type="InterPro" id="IPR051107">
    <property type="entry name" value="Auxin_Efflux_Carrier"/>
</dbReference>